<reference evidence="2" key="2">
    <citation type="submission" date="2025-08" db="UniProtKB">
        <authorList>
            <consortium name="Ensembl"/>
        </authorList>
    </citation>
    <scope>IDENTIFICATION</scope>
</reference>
<dbReference type="GO" id="GO:0007018">
    <property type="term" value="P:microtubule-based movement"/>
    <property type="evidence" value="ECO:0007669"/>
    <property type="project" value="InterPro"/>
</dbReference>
<name>A0A3P9BRC6_9CICH</name>
<dbReference type="Ensembl" id="ENSMZET00005012922.1">
    <property type="protein sequence ID" value="ENSMZEP00005012483.1"/>
    <property type="gene ID" value="ENSMZEG00005009383.1"/>
</dbReference>
<organism evidence="2 3">
    <name type="scientific">Maylandia zebra</name>
    <name type="common">zebra mbuna</name>
    <dbReference type="NCBI Taxonomy" id="106582"/>
    <lineage>
        <taxon>Eukaryota</taxon>
        <taxon>Metazoa</taxon>
        <taxon>Chordata</taxon>
        <taxon>Craniata</taxon>
        <taxon>Vertebrata</taxon>
        <taxon>Euteleostomi</taxon>
        <taxon>Actinopterygii</taxon>
        <taxon>Neopterygii</taxon>
        <taxon>Teleostei</taxon>
        <taxon>Neoteleostei</taxon>
        <taxon>Acanthomorphata</taxon>
        <taxon>Ovalentaria</taxon>
        <taxon>Cichlomorphae</taxon>
        <taxon>Cichliformes</taxon>
        <taxon>Cichlidae</taxon>
        <taxon>African cichlids</taxon>
        <taxon>Pseudocrenilabrinae</taxon>
        <taxon>Haplochromini</taxon>
        <taxon>Maylandia</taxon>
        <taxon>Maylandia zebra complex</taxon>
    </lineage>
</organism>
<dbReference type="InterPro" id="IPR043157">
    <property type="entry name" value="Dynein_AAA1S"/>
</dbReference>
<dbReference type="Proteomes" id="UP000265160">
    <property type="component" value="LG5"/>
</dbReference>
<dbReference type="GO" id="GO:0045505">
    <property type="term" value="F:dynein intermediate chain binding"/>
    <property type="evidence" value="ECO:0007669"/>
    <property type="project" value="InterPro"/>
</dbReference>
<reference evidence="2" key="3">
    <citation type="submission" date="2025-09" db="UniProtKB">
        <authorList>
            <consortium name="Ensembl"/>
        </authorList>
    </citation>
    <scope>IDENTIFICATION</scope>
</reference>
<dbReference type="InterPro" id="IPR026983">
    <property type="entry name" value="DHC"/>
</dbReference>
<dbReference type="Pfam" id="PF12774">
    <property type="entry name" value="AAA_6"/>
    <property type="match status" value="1"/>
</dbReference>
<protein>
    <recommendedName>
        <fullName evidence="1">Dynein heavy chain hydrolytic ATP-binding dynein motor region domain-containing protein</fullName>
    </recommendedName>
</protein>
<accession>A0A3P9BRC6</accession>
<reference evidence="2 3" key="1">
    <citation type="journal article" date="2014" name="Nature">
        <title>The genomic substrate for adaptive radiation in African cichlid fish.</title>
        <authorList>
            <person name="Brawand D."/>
            <person name="Wagner C.E."/>
            <person name="Li Y.I."/>
            <person name="Malinsky M."/>
            <person name="Keller I."/>
            <person name="Fan S."/>
            <person name="Simakov O."/>
            <person name="Ng A.Y."/>
            <person name="Lim Z.W."/>
            <person name="Bezault E."/>
            <person name="Turner-Maier J."/>
            <person name="Johnson J."/>
            <person name="Alcazar R."/>
            <person name="Noh H.J."/>
            <person name="Russell P."/>
            <person name="Aken B."/>
            <person name="Alfoldi J."/>
            <person name="Amemiya C."/>
            <person name="Azzouzi N."/>
            <person name="Baroiller J.F."/>
            <person name="Barloy-Hubler F."/>
            <person name="Berlin A."/>
            <person name="Bloomquist R."/>
            <person name="Carleton K.L."/>
            <person name="Conte M.A."/>
            <person name="D'Cotta H."/>
            <person name="Eshel O."/>
            <person name="Gaffney L."/>
            <person name="Galibert F."/>
            <person name="Gante H.F."/>
            <person name="Gnerre S."/>
            <person name="Greuter L."/>
            <person name="Guyon R."/>
            <person name="Haddad N.S."/>
            <person name="Haerty W."/>
            <person name="Harris R.M."/>
            <person name="Hofmann H.A."/>
            <person name="Hourlier T."/>
            <person name="Hulata G."/>
            <person name="Jaffe D.B."/>
            <person name="Lara M."/>
            <person name="Lee A.P."/>
            <person name="MacCallum I."/>
            <person name="Mwaiko S."/>
            <person name="Nikaido M."/>
            <person name="Nishihara H."/>
            <person name="Ozouf-Costaz C."/>
            <person name="Penman D.J."/>
            <person name="Przybylski D."/>
            <person name="Rakotomanga M."/>
            <person name="Renn S.C.P."/>
            <person name="Ribeiro F.J."/>
            <person name="Ron M."/>
            <person name="Salzburger W."/>
            <person name="Sanchez-Pulido L."/>
            <person name="Santos M.E."/>
            <person name="Searle S."/>
            <person name="Sharpe T."/>
            <person name="Swofford R."/>
            <person name="Tan F.J."/>
            <person name="Williams L."/>
            <person name="Young S."/>
            <person name="Yin S."/>
            <person name="Okada N."/>
            <person name="Kocher T.D."/>
            <person name="Miska E.A."/>
            <person name="Lander E.S."/>
            <person name="Venkatesh B."/>
            <person name="Fernald R.D."/>
            <person name="Meyer A."/>
            <person name="Ponting C.P."/>
            <person name="Streelman J.T."/>
            <person name="Lindblad-Toh K."/>
            <person name="Seehausen O."/>
            <person name="Di Palma F."/>
        </authorList>
    </citation>
    <scope>NUCLEOTIDE SEQUENCE</scope>
</reference>
<dbReference type="Gene3D" id="1.10.8.710">
    <property type="match status" value="1"/>
</dbReference>
<dbReference type="GO" id="GO:0005524">
    <property type="term" value="F:ATP binding"/>
    <property type="evidence" value="ECO:0007669"/>
    <property type="project" value="InterPro"/>
</dbReference>
<keyword evidence="3" id="KW-1185">Reference proteome</keyword>
<dbReference type="PANTHER" id="PTHR22878">
    <property type="entry name" value="DYNEIN HEAVY CHAIN 6, AXONEMAL-LIKE-RELATED"/>
    <property type="match status" value="1"/>
</dbReference>
<evidence type="ECO:0000259" key="1">
    <source>
        <dbReference type="Pfam" id="PF12774"/>
    </source>
</evidence>
<dbReference type="GO" id="GO:0051959">
    <property type="term" value="F:dynein light intermediate chain binding"/>
    <property type="evidence" value="ECO:0007669"/>
    <property type="project" value="InterPro"/>
</dbReference>
<dbReference type="PANTHER" id="PTHR22878:SF73">
    <property type="entry name" value="DYNEIN AXONEMAL HEAVY CHAIN 1"/>
    <property type="match status" value="1"/>
</dbReference>
<evidence type="ECO:0000313" key="3">
    <source>
        <dbReference type="Proteomes" id="UP000265160"/>
    </source>
</evidence>
<dbReference type="SUPFAM" id="SSF52540">
    <property type="entry name" value="P-loop containing nucleoside triphosphate hydrolases"/>
    <property type="match status" value="1"/>
</dbReference>
<dbReference type="InterPro" id="IPR035699">
    <property type="entry name" value="AAA_6"/>
</dbReference>
<dbReference type="InterPro" id="IPR027417">
    <property type="entry name" value="P-loop_NTPase"/>
</dbReference>
<evidence type="ECO:0000313" key="2">
    <source>
        <dbReference type="Ensembl" id="ENSMZEP00005012483.1"/>
    </source>
</evidence>
<dbReference type="Gene3D" id="3.40.50.300">
    <property type="entry name" value="P-loop containing nucleotide triphosphate hydrolases"/>
    <property type="match status" value="1"/>
</dbReference>
<proteinExistence type="predicted"/>
<dbReference type="AlphaFoldDB" id="A0A3P9BRC6"/>
<sequence>MRAVKTVISAAGNLKRENPNMNELICLRAIQDVNVPKFLQDDLKLFNGIVSDLFPKIKQEPINYVFLKVFLLSLFLNELITELVGIPGYINKCIQLYETTVVRHGLMLVGPSGSGKTKVSHFHVVLVFNVFAVQTYVLNPKSITMGQLYGEYDLLTHEWTDGILSCLIRQGVASMDQKKKWYMFDGPVDAVWIENLNTVLDDNKKLCLSSGEIIKLTDVQDLAVASPATVSRCGMVYLEPSILGLTPFTECWLRQIPKALKPYKEMLSSLFDRFLQVKE</sequence>
<dbReference type="GeneTree" id="ENSGT00940000154791"/>
<feature type="domain" description="Dynein heavy chain hydrolytic ATP-binding dynein motor region" evidence="1">
    <location>
        <begin position="1"/>
        <end position="117"/>
    </location>
</feature>
<dbReference type="GO" id="GO:0030286">
    <property type="term" value="C:dynein complex"/>
    <property type="evidence" value="ECO:0007669"/>
    <property type="project" value="InterPro"/>
</dbReference>
<dbReference type="STRING" id="106582.ENSMZEP00005012483"/>